<gene>
    <name evidence="1" type="ORF">S01H4_45063</name>
</gene>
<organism evidence="1">
    <name type="scientific">marine sediment metagenome</name>
    <dbReference type="NCBI Taxonomy" id="412755"/>
    <lineage>
        <taxon>unclassified sequences</taxon>
        <taxon>metagenomes</taxon>
        <taxon>ecological metagenomes</taxon>
    </lineage>
</organism>
<dbReference type="AlphaFoldDB" id="X1DID5"/>
<name>X1DID5_9ZZZZ</name>
<evidence type="ECO:0000313" key="1">
    <source>
        <dbReference type="EMBL" id="GAG96181.1"/>
    </source>
</evidence>
<reference evidence="1" key="1">
    <citation type="journal article" date="2014" name="Front. Microbiol.">
        <title>High frequency of phylogenetically diverse reductive dehalogenase-homologous genes in deep subseafloor sedimentary metagenomes.</title>
        <authorList>
            <person name="Kawai M."/>
            <person name="Futagami T."/>
            <person name="Toyoda A."/>
            <person name="Takaki Y."/>
            <person name="Nishi S."/>
            <person name="Hori S."/>
            <person name="Arai W."/>
            <person name="Tsubouchi T."/>
            <person name="Morono Y."/>
            <person name="Uchiyama I."/>
            <person name="Ito T."/>
            <person name="Fujiyama A."/>
            <person name="Inagaki F."/>
            <person name="Takami H."/>
        </authorList>
    </citation>
    <scope>NUCLEOTIDE SEQUENCE</scope>
    <source>
        <strain evidence="1">Expedition CK06-06</strain>
    </source>
</reference>
<accession>X1DID5</accession>
<comment type="caution">
    <text evidence="1">The sequence shown here is derived from an EMBL/GenBank/DDBJ whole genome shotgun (WGS) entry which is preliminary data.</text>
</comment>
<sequence>FKTLEEHKIIFVENEGETRGYAWCQYLLNPSENEWKGEVCLIRECEIPNGTDIKRANCKRNKYPLEILSIHHFPNDKQGIKQAKFRKFRKFDMKQFQKL</sequence>
<proteinExistence type="predicted"/>
<protein>
    <submittedName>
        <fullName evidence="1">Uncharacterized protein</fullName>
    </submittedName>
</protein>
<dbReference type="EMBL" id="BART01025056">
    <property type="protein sequence ID" value="GAG96181.1"/>
    <property type="molecule type" value="Genomic_DNA"/>
</dbReference>
<feature type="non-terminal residue" evidence="1">
    <location>
        <position position="1"/>
    </location>
</feature>